<proteinExistence type="predicted"/>
<dbReference type="OrthoDB" id="10536579at2759"/>
<protein>
    <submittedName>
        <fullName evidence="1">Uncharacterized protein</fullName>
    </submittedName>
</protein>
<keyword evidence="2" id="KW-1185">Reference proteome</keyword>
<reference evidence="1" key="1">
    <citation type="submission" date="2022-11" db="EMBL/GenBank/DDBJ databases">
        <authorList>
            <person name="Petersen C."/>
        </authorList>
    </citation>
    <scope>NUCLEOTIDE SEQUENCE</scope>
    <source>
        <strain evidence="1">IBT 21917</strain>
    </source>
</reference>
<evidence type="ECO:0000313" key="1">
    <source>
        <dbReference type="EMBL" id="KAJ5179976.1"/>
    </source>
</evidence>
<dbReference type="AlphaFoldDB" id="A0A9W9IMP0"/>
<gene>
    <name evidence="1" type="ORF">N7492_003186</name>
</gene>
<dbReference type="EMBL" id="JAPQKO010000002">
    <property type="protein sequence ID" value="KAJ5179976.1"/>
    <property type="molecule type" value="Genomic_DNA"/>
</dbReference>
<organism evidence="1 2">
    <name type="scientific">Penicillium capsulatum</name>
    <dbReference type="NCBI Taxonomy" id="69766"/>
    <lineage>
        <taxon>Eukaryota</taxon>
        <taxon>Fungi</taxon>
        <taxon>Dikarya</taxon>
        <taxon>Ascomycota</taxon>
        <taxon>Pezizomycotina</taxon>
        <taxon>Eurotiomycetes</taxon>
        <taxon>Eurotiomycetidae</taxon>
        <taxon>Eurotiales</taxon>
        <taxon>Aspergillaceae</taxon>
        <taxon>Penicillium</taxon>
    </lineage>
</organism>
<evidence type="ECO:0000313" key="2">
    <source>
        <dbReference type="Proteomes" id="UP001146351"/>
    </source>
</evidence>
<name>A0A9W9IMP0_9EURO</name>
<accession>A0A9W9IMP0</accession>
<sequence>MDTKYVNVFFKAHHANLNDMDLLRYIRHSIEIHNASITSYPVAEHFRHTYTIEVTGIFRDQHDIYDAAGQVVYCLMRDLPMKGLPFERRMVF</sequence>
<dbReference type="Proteomes" id="UP001146351">
    <property type="component" value="Unassembled WGS sequence"/>
</dbReference>
<comment type="caution">
    <text evidence="1">The sequence shown here is derived from an EMBL/GenBank/DDBJ whole genome shotgun (WGS) entry which is preliminary data.</text>
</comment>
<reference evidence="1" key="2">
    <citation type="journal article" date="2023" name="IMA Fungus">
        <title>Comparative genomic study of the Penicillium genus elucidates a diverse pangenome and 15 lateral gene transfer events.</title>
        <authorList>
            <person name="Petersen C."/>
            <person name="Sorensen T."/>
            <person name="Nielsen M.R."/>
            <person name="Sondergaard T.E."/>
            <person name="Sorensen J.L."/>
            <person name="Fitzpatrick D.A."/>
            <person name="Frisvad J.C."/>
            <person name="Nielsen K.L."/>
        </authorList>
    </citation>
    <scope>NUCLEOTIDE SEQUENCE</scope>
    <source>
        <strain evidence="1">IBT 21917</strain>
    </source>
</reference>